<dbReference type="RefSeq" id="WP_321554274.1">
    <property type="nucleotide sequence ID" value="NZ_JAXIVU010000020.1"/>
</dbReference>
<comment type="similarity">
    <text evidence="6">Belongs to the methyltransferase superfamily. RsmC family.</text>
</comment>
<evidence type="ECO:0000256" key="6">
    <source>
        <dbReference type="HAMAP-Rule" id="MF_01862"/>
    </source>
</evidence>
<keyword evidence="3 6" id="KW-0489">Methyltransferase</keyword>
<dbReference type="CDD" id="cd02440">
    <property type="entry name" value="AdoMet_MTases"/>
    <property type="match status" value="1"/>
</dbReference>
<evidence type="ECO:0000256" key="3">
    <source>
        <dbReference type="ARBA" id="ARBA00022603"/>
    </source>
</evidence>
<dbReference type="InterPro" id="IPR029063">
    <property type="entry name" value="SAM-dependent_MTases_sf"/>
</dbReference>
<comment type="function">
    <text evidence="6">Specifically methylates the guanine in position 1207 of 16S rRNA in the 30S particle.</text>
</comment>
<dbReference type="InterPro" id="IPR007848">
    <property type="entry name" value="Small_mtfrase_dom"/>
</dbReference>
<comment type="caution">
    <text evidence="9">The sequence shown here is derived from an EMBL/GenBank/DDBJ whole genome shotgun (WGS) entry which is preliminary data.</text>
</comment>
<reference evidence="9 10" key="1">
    <citation type="submission" date="2023-12" db="EMBL/GenBank/DDBJ databases">
        <title>Denitrificimonas halotolerans sp. nov.,a novel species isolated from landfill leachate.</title>
        <authorList>
            <person name="Wang S."/>
        </authorList>
    </citation>
    <scope>NUCLEOTIDE SEQUENCE [LARGE SCALE GENOMIC DNA]</scope>
    <source>
        <strain evidence="9 10">JX-1</strain>
    </source>
</reference>
<name>A0ABU5GT76_9GAMM</name>
<dbReference type="Pfam" id="PF08468">
    <property type="entry name" value="MTS_N"/>
    <property type="match status" value="1"/>
</dbReference>
<sequence length="332" mass="36300">MDPRSQVLLRNIELFKGNVVLAGLPADALLGELPEAQGWSWHAGEHTLLNQRFDQRCTFSTTLSSVDYSAGILFLPKSRELTEYLLQELAAKVASGVIFLVGEKRAGVERAAKQMAAFGRISKVDSARHCQLWRCQVTDKPVIPELNALSKPFTVEAAGHQLQIHTVPGVFSHGRLDLGTRLLLECLDDLPHGHYLDFGCGAGVVGSFLLKCYPQFELSMLDVDAFAIHSTELTLAANGLKATSVVGDGIHAAPKQLAGIISNPPFHQGVHTQYETTETMLREAALHLQPGGELRIVANSFLKYPPLIEQHLGSCTVLAERDGFKVYRAVRT</sequence>
<dbReference type="EMBL" id="JAXIVU010000020">
    <property type="protein sequence ID" value="MDY7220192.1"/>
    <property type="molecule type" value="Genomic_DNA"/>
</dbReference>
<keyword evidence="5 6" id="KW-0949">S-adenosyl-L-methionine</keyword>
<dbReference type="PROSITE" id="PS00092">
    <property type="entry name" value="N6_MTASE"/>
    <property type="match status" value="1"/>
</dbReference>
<dbReference type="PANTHER" id="PTHR47816">
    <property type="entry name" value="RIBOSOMAL RNA SMALL SUBUNIT METHYLTRANSFERASE C"/>
    <property type="match status" value="1"/>
</dbReference>
<evidence type="ECO:0000259" key="8">
    <source>
        <dbReference type="Pfam" id="PF08468"/>
    </source>
</evidence>
<dbReference type="InterPro" id="IPR002052">
    <property type="entry name" value="DNA_methylase_N6_adenine_CS"/>
</dbReference>
<dbReference type="PANTHER" id="PTHR47816:SF4">
    <property type="entry name" value="RIBOSOMAL RNA SMALL SUBUNIT METHYLTRANSFERASE C"/>
    <property type="match status" value="1"/>
</dbReference>
<feature type="domain" description="Methyltransferase small" evidence="7">
    <location>
        <begin position="162"/>
        <end position="328"/>
    </location>
</feature>
<gene>
    <name evidence="6" type="primary">rsmC</name>
    <name evidence="9" type="ORF">TOI97_11520</name>
</gene>
<dbReference type="Proteomes" id="UP001294570">
    <property type="component" value="Unassembled WGS sequence"/>
</dbReference>
<evidence type="ECO:0000256" key="1">
    <source>
        <dbReference type="ARBA" id="ARBA00022490"/>
    </source>
</evidence>
<evidence type="ECO:0000313" key="9">
    <source>
        <dbReference type="EMBL" id="MDY7220192.1"/>
    </source>
</evidence>
<dbReference type="InterPro" id="IPR046977">
    <property type="entry name" value="RsmC/RlmG"/>
</dbReference>
<dbReference type="GO" id="GO:0052914">
    <property type="term" value="F:16S rRNA (guanine(1207)-N(2))-methyltransferase activity"/>
    <property type="evidence" value="ECO:0007669"/>
    <property type="project" value="UniProtKB-EC"/>
</dbReference>
<evidence type="ECO:0000256" key="5">
    <source>
        <dbReference type="ARBA" id="ARBA00022691"/>
    </source>
</evidence>
<dbReference type="Pfam" id="PF05175">
    <property type="entry name" value="MTS"/>
    <property type="match status" value="1"/>
</dbReference>
<keyword evidence="4 6" id="KW-0808">Transferase</keyword>
<dbReference type="InterPro" id="IPR023543">
    <property type="entry name" value="rRNA_ssu_MeTfrase_C"/>
</dbReference>
<dbReference type="InterPro" id="IPR013675">
    <property type="entry name" value="Mtase_sm_N"/>
</dbReference>
<keyword evidence="1 6" id="KW-0963">Cytoplasm</keyword>
<keyword evidence="10" id="KW-1185">Reference proteome</keyword>
<organism evidence="9 10">
    <name type="scientific">Denitrificimonas halotolerans</name>
    <dbReference type="NCBI Taxonomy" id="3098930"/>
    <lineage>
        <taxon>Bacteria</taxon>
        <taxon>Pseudomonadati</taxon>
        <taxon>Pseudomonadota</taxon>
        <taxon>Gammaproteobacteria</taxon>
        <taxon>Pseudomonadales</taxon>
        <taxon>Pseudomonadaceae</taxon>
        <taxon>Denitrificimonas</taxon>
    </lineage>
</organism>
<evidence type="ECO:0000313" key="10">
    <source>
        <dbReference type="Proteomes" id="UP001294570"/>
    </source>
</evidence>
<dbReference type="GO" id="GO:0052916">
    <property type="term" value="F:23S rRNA (guanine(1835)-N(2))-methyltransferase activity"/>
    <property type="evidence" value="ECO:0007669"/>
    <property type="project" value="UniProtKB-EC"/>
</dbReference>
<protein>
    <recommendedName>
        <fullName evidence="6">Ribosomal RNA small subunit methyltransferase C</fullName>
        <ecNumber evidence="6">2.1.1.172</ecNumber>
    </recommendedName>
    <alternativeName>
        <fullName evidence="6">16S rRNA m2G1207 methyltransferase</fullName>
    </alternativeName>
    <alternativeName>
        <fullName evidence="6">rRNA (guanine-N(2)-)-methyltransferase RsmC</fullName>
    </alternativeName>
</protein>
<evidence type="ECO:0000259" key="7">
    <source>
        <dbReference type="Pfam" id="PF05175"/>
    </source>
</evidence>
<evidence type="ECO:0000256" key="4">
    <source>
        <dbReference type="ARBA" id="ARBA00022679"/>
    </source>
</evidence>
<accession>A0ABU5GT76</accession>
<dbReference type="SUPFAM" id="SSF53335">
    <property type="entry name" value="S-adenosyl-L-methionine-dependent methyltransferases"/>
    <property type="match status" value="1"/>
</dbReference>
<dbReference type="EC" id="2.1.1.172" evidence="6"/>
<comment type="subunit">
    <text evidence="6">Monomer.</text>
</comment>
<feature type="domain" description="Methyltransferase small N-terminal" evidence="8">
    <location>
        <begin position="5"/>
        <end position="151"/>
    </location>
</feature>
<dbReference type="Gene3D" id="3.40.50.150">
    <property type="entry name" value="Vaccinia Virus protein VP39"/>
    <property type="match status" value="2"/>
</dbReference>
<proteinExistence type="inferred from homology"/>
<comment type="catalytic activity">
    <reaction evidence="6">
        <text>guanosine(1207) in 16S rRNA + S-adenosyl-L-methionine = N(2)-methylguanosine(1207) in 16S rRNA + S-adenosyl-L-homocysteine + H(+)</text>
        <dbReference type="Rhea" id="RHEA:42736"/>
        <dbReference type="Rhea" id="RHEA-COMP:10213"/>
        <dbReference type="Rhea" id="RHEA-COMP:10214"/>
        <dbReference type="ChEBI" id="CHEBI:15378"/>
        <dbReference type="ChEBI" id="CHEBI:57856"/>
        <dbReference type="ChEBI" id="CHEBI:59789"/>
        <dbReference type="ChEBI" id="CHEBI:74269"/>
        <dbReference type="ChEBI" id="CHEBI:74481"/>
        <dbReference type="EC" id="2.1.1.172"/>
    </reaction>
</comment>
<keyword evidence="2 6" id="KW-0698">rRNA processing</keyword>
<dbReference type="HAMAP" id="MF_01862">
    <property type="entry name" value="16SrRNA_methyltr_C"/>
    <property type="match status" value="1"/>
</dbReference>
<evidence type="ECO:0000256" key="2">
    <source>
        <dbReference type="ARBA" id="ARBA00022552"/>
    </source>
</evidence>
<comment type="subcellular location">
    <subcellularLocation>
        <location evidence="6">Cytoplasm</location>
    </subcellularLocation>
</comment>